<sequence>MVNFMSVCLKLMYLQKLAMTANIYSQTSIGKILNLFGQINIDETHNPTIKLWICIERTR</sequence>
<protein>
    <submittedName>
        <fullName evidence="2">Uncharacterized protein</fullName>
    </submittedName>
</protein>
<feature type="chain" id="PRO_5035798081" evidence="1">
    <location>
        <begin position="21"/>
        <end position="59"/>
    </location>
</feature>
<feature type="signal peptide" evidence="1">
    <location>
        <begin position="1"/>
        <end position="20"/>
    </location>
</feature>
<organism evidence="2 3">
    <name type="scientific">Paramecium sonneborni</name>
    <dbReference type="NCBI Taxonomy" id="65129"/>
    <lineage>
        <taxon>Eukaryota</taxon>
        <taxon>Sar</taxon>
        <taxon>Alveolata</taxon>
        <taxon>Ciliophora</taxon>
        <taxon>Intramacronucleata</taxon>
        <taxon>Oligohymenophorea</taxon>
        <taxon>Peniculida</taxon>
        <taxon>Parameciidae</taxon>
        <taxon>Paramecium</taxon>
    </lineage>
</organism>
<evidence type="ECO:0000313" key="3">
    <source>
        <dbReference type="Proteomes" id="UP000692954"/>
    </source>
</evidence>
<evidence type="ECO:0000256" key="1">
    <source>
        <dbReference type="SAM" id="SignalP"/>
    </source>
</evidence>
<comment type="caution">
    <text evidence="2">The sequence shown here is derived from an EMBL/GenBank/DDBJ whole genome shotgun (WGS) entry which is preliminary data.</text>
</comment>
<evidence type="ECO:0000313" key="2">
    <source>
        <dbReference type="EMBL" id="CAD8064963.1"/>
    </source>
</evidence>
<name>A0A8S1LHG8_9CILI</name>
<keyword evidence="1" id="KW-0732">Signal</keyword>
<dbReference type="EMBL" id="CAJJDN010000019">
    <property type="protein sequence ID" value="CAD8064963.1"/>
    <property type="molecule type" value="Genomic_DNA"/>
</dbReference>
<accession>A0A8S1LHG8</accession>
<keyword evidence="3" id="KW-1185">Reference proteome</keyword>
<dbReference type="AlphaFoldDB" id="A0A8S1LHG8"/>
<proteinExistence type="predicted"/>
<dbReference type="Proteomes" id="UP000692954">
    <property type="component" value="Unassembled WGS sequence"/>
</dbReference>
<gene>
    <name evidence="2" type="ORF">PSON_ATCC_30995.1.T0190415</name>
</gene>
<reference evidence="2" key="1">
    <citation type="submission" date="2021-01" db="EMBL/GenBank/DDBJ databases">
        <authorList>
            <consortium name="Genoscope - CEA"/>
            <person name="William W."/>
        </authorList>
    </citation>
    <scope>NUCLEOTIDE SEQUENCE</scope>
</reference>